<dbReference type="InterPro" id="IPR045865">
    <property type="entry name" value="ACT-like_dom_sf"/>
</dbReference>
<keyword evidence="3" id="KW-1185">Reference proteome</keyword>
<dbReference type="Proteomes" id="UP000661858">
    <property type="component" value="Unassembled WGS sequence"/>
</dbReference>
<dbReference type="AlphaFoldDB" id="A0A937EI68"/>
<organism evidence="2 3">
    <name type="scientific">Streptomyces actinomycinicus</name>
    <dbReference type="NCBI Taxonomy" id="1695166"/>
    <lineage>
        <taxon>Bacteria</taxon>
        <taxon>Bacillati</taxon>
        <taxon>Actinomycetota</taxon>
        <taxon>Actinomycetes</taxon>
        <taxon>Kitasatosporales</taxon>
        <taxon>Streptomycetaceae</taxon>
        <taxon>Streptomyces</taxon>
    </lineage>
</organism>
<evidence type="ECO:0000313" key="3">
    <source>
        <dbReference type="Proteomes" id="UP000661858"/>
    </source>
</evidence>
<reference evidence="2" key="1">
    <citation type="submission" date="2021-01" db="EMBL/GenBank/DDBJ databases">
        <title>WGS of actinomycetes isolated from Thailand.</title>
        <authorList>
            <person name="Thawai C."/>
        </authorList>
    </citation>
    <scope>NUCLEOTIDE SEQUENCE</scope>
    <source>
        <strain evidence="2">RCU-197</strain>
    </source>
</reference>
<sequence length="140" mass="14769">MTVLPQSVRALPGRYVITLRPENEQPTGDWLFAVRGPEGLTVVHPADPHRSADTTGSAQETWVPLYSGDTAHGQDVPGMLAALLTPLATGGVPVFVASTHDADLILVPGSRLDLAVQLLRAAGHRVAEAGAQHRSPTRSN</sequence>
<dbReference type="SUPFAM" id="SSF55021">
    <property type="entry name" value="ACT-like"/>
    <property type="match status" value="1"/>
</dbReference>
<evidence type="ECO:0000313" key="2">
    <source>
        <dbReference type="EMBL" id="MBL1082725.1"/>
    </source>
</evidence>
<proteinExistence type="predicted"/>
<name>A0A937EI68_9ACTN</name>
<dbReference type="Pfam" id="PF13840">
    <property type="entry name" value="ACT_7"/>
    <property type="match status" value="1"/>
</dbReference>
<comment type="caution">
    <text evidence="2">The sequence shown here is derived from an EMBL/GenBank/DDBJ whole genome shotgun (WGS) entry which is preliminary data.</text>
</comment>
<feature type="domain" description="CASTOR ACT" evidence="1">
    <location>
        <begin position="58"/>
        <end position="120"/>
    </location>
</feature>
<protein>
    <submittedName>
        <fullName evidence="2">ACT domain-containing protein</fullName>
    </submittedName>
</protein>
<evidence type="ECO:0000259" key="1">
    <source>
        <dbReference type="Pfam" id="PF13840"/>
    </source>
</evidence>
<gene>
    <name evidence="2" type="ORF">JK359_12165</name>
</gene>
<dbReference type="Gene3D" id="3.30.2130.10">
    <property type="entry name" value="VC0802-like"/>
    <property type="match status" value="1"/>
</dbReference>
<dbReference type="EMBL" id="JAERRK010000005">
    <property type="protein sequence ID" value="MBL1082725.1"/>
    <property type="molecule type" value="Genomic_DNA"/>
</dbReference>
<accession>A0A937EI68</accession>
<dbReference type="InterPro" id="IPR027795">
    <property type="entry name" value="CASTOR_ACT_dom"/>
</dbReference>